<dbReference type="HOGENOM" id="CLU_1608871_0_0_6"/>
<dbReference type="Proteomes" id="UP000005275">
    <property type="component" value="Chromosome"/>
</dbReference>
<evidence type="ECO:0000313" key="1">
    <source>
        <dbReference type="EMBL" id="AHF05408.1"/>
    </source>
</evidence>
<gene>
    <name evidence="1" type="ORF">MARPU_05640</name>
</gene>
<protein>
    <submittedName>
        <fullName evidence="1">Uncharacterized protein</fullName>
    </submittedName>
</protein>
<accession>W0E7B5</accession>
<name>W0E7B5_MARPU</name>
<dbReference type="InterPro" id="IPR009679">
    <property type="entry name" value="Phage_186_CII-like"/>
</dbReference>
<dbReference type="KEGG" id="mpur:MARPU_05640"/>
<dbReference type="EMBL" id="CP007031">
    <property type="protein sequence ID" value="AHF05408.1"/>
    <property type="molecule type" value="Genomic_DNA"/>
</dbReference>
<evidence type="ECO:0000313" key="2">
    <source>
        <dbReference type="Proteomes" id="UP000005275"/>
    </source>
</evidence>
<dbReference type="GO" id="GO:0003677">
    <property type="term" value="F:DNA binding"/>
    <property type="evidence" value="ECO:0007669"/>
    <property type="project" value="InterPro"/>
</dbReference>
<dbReference type="AlphaFoldDB" id="W0E7B5"/>
<dbReference type="STRING" id="765910.MARPU_05640"/>
<sequence length="165" mass="17971">MHDPVETAISEMAASYKPGGYVGLAKAIDRRPGVFFNQATFQDRNQLGINTLRAAMRVTSDHGPLHALCAEFGYGAVSLGAYRDCSDAELISCITALGAARGEVDAELHRAFEDRRITREEARRIRERASVAIRANLELLSRLDALAEAETQAEERRALRAVGGA</sequence>
<keyword evidence="2" id="KW-1185">Reference proteome</keyword>
<reference evidence="1 2" key="1">
    <citation type="submission" date="2013-12" db="EMBL/GenBank/DDBJ databases">
        <authorList>
            <consortium name="DOE Joint Genome Institute"/>
            <person name="Bryant D.A."/>
            <person name="Huntemann M."/>
            <person name="Han J."/>
            <person name="Chen A."/>
            <person name="Kyrpides N."/>
            <person name="Mavromatis K."/>
            <person name="Markowitz V."/>
            <person name="Palaniappan K."/>
            <person name="Ivanova N."/>
            <person name="Schaumberg A."/>
            <person name="Pati A."/>
            <person name="Liolios K."/>
            <person name="Nordberg H.P."/>
            <person name="Cantor M.N."/>
            <person name="Hua S.X."/>
            <person name="Woyke T."/>
        </authorList>
    </citation>
    <scope>NUCLEOTIDE SEQUENCE [LARGE SCALE GENOMIC DNA]</scope>
    <source>
        <strain evidence="1 2">984</strain>
    </source>
</reference>
<dbReference type="Pfam" id="PF06892">
    <property type="entry name" value="Phage_CP76"/>
    <property type="match status" value="1"/>
</dbReference>
<organism evidence="1 2">
    <name type="scientific">Marichromatium purpuratum 984</name>
    <dbReference type="NCBI Taxonomy" id="765910"/>
    <lineage>
        <taxon>Bacteria</taxon>
        <taxon>Pseudomonadati</taxon>
        <taxon>Pseudomonadota</taxon>
        <taxon>Gammaproteobacteria</taxon>
        <taxon>Chromatiales</taxon>
        <taxon>Chromatiaceae</taxon>
        <taxon>Marichromatium</taxon>
    </lineage>
</organism>
<proteinExistence type="predicted"/>
<dbReference type="RefSeq" id="WP_005220645.1">
    <property type="nucleotide sequence ID" value="NZ_CP007031.1"/>
</dbReference>